<dbReference type="SUPFAM" id="SSF52540">
    <property type="entry name" value="P-loop containing nucleoside triphosphate hydrolases"/>
    <property type="match status" value="1"/>
</dbReference>
<feature type="DNA-binding region" description="OmpR/PhoB-type" evidence="5">
    <location>
        <begin position="1"/>
        <end position="97"/>
    </location>
</feature>
<protein>
    <submittedName>
        <fullName evidence="7">DNA-binding SARP family transcriptional activator</fullName>
    </submittedName>
</protein>
<keyword evidence="3 5" id="KW-0238">DNA-binding</keyword>
<dbReference type="PANTHER" id="PTHR35807">
    <property type="entry name" value="TRANSCRIPTIONAL REGULATOR REDD-RELATED"/>
    <property type="match status" value="1"/>
</dbReference>
<dbReference type="SMART" id="SM00028">
    <property type="entry name" value="TPR"/>
    <property type="match status" value="7"/>
</dbReference>
<dbReference type="InterPro" id="IPR019734">
    <property type="entry name" value="TPR_rpt"/>
</dbReference>
<dbReference type="PANTHER" id="PTHR35807:SF1">
    <property type="entry name" value="TRANSCRIPTIONAL REGULATOR REDD"/>
    <property type="match status" value="1"/>
</dbReference>
<organism evidence="7 8">
    <name type="scientific">Kutzneria buriramensis</name>
    <dbReference type="NCBI Taxonomy" id="1045776"/>
    <lineage>
        <taxon>Bacteria</taxon>
        <taxon>Bacillati</taxon>
        <taxon>Actinomycetota</taxon>
        <taxon>Actinomycetes</taxon>
        <taxon>Pseudonocardiales</taxon>
        <taxon>Pseudonocardiaceae</taxon>
        <taxon>Kutzneria</taxon>
    </lineage>
</organism>
<dbReference type="InterPro" id="IPR041664">
    <property type="entry name" value="AAA_16"/>
</dbReference>
<dbReference type="InterPro" id="IPR011990">
    <property type="entry name" value="TPR-like_helical_dom_sf"/>
</dbReference>
<dbReference type="InterPro" id="IPR051677">
    <property type="entry name" value="AfsR-DnrI-RedD_regulator"/>
</dbReference>
<dbReference type="InterPro" id="IPR016032">
    <property type="entry name" value="Sig_transdc_resp-reg_C-effctor"/>
</dbReference>
<dbReference type="SUPFAM" id="SSF46894">
    <property type="entry name" value="C-terminal effector domain of the bipartite response regulators"/>
    <property type="match status" value="1"/>
</dbReference>
<dbReference type="InterPro" id="IPR001867">
    <property type="entry name" value="OmpR/PhoB-type_DNA-bd"/>
</dbReference>
<evidence type="ECO:0000256" key="3">
    <source>
        <dbReference type="ARBA" id="ARBA00023125"/>
    </source>
</evidence>
<reference evidence="7 8" key="1">
    <citation type="submission" date="2018-08" db="EMBL/GenBank/DDBJ databases">
        <title>Genomic Encyclopedia of Archaeal and Bacterial Type Strains, Phase II (KMG-II): from individual species to whole genera.</title>
        <authorList>
            <person name="Goeker M."/>
        </authorList>
    </citation>
    <scope>NUCLEOTIDE SEQUENCE [LARGE SCALE GENOMIC DNA]</scope>
    <source>
        <strain evidence="7 8">DSM 45791</strain>
    </source>
</reference>
<name>A0A3E0HI58_9PSEU</name>
<dbReference type="SUPFAM" id="SSF48452">
    <property type="entry name" value="TPR-like"/>
    <property type="match status" value="3"/>
</dbReference>
<keyword evidence="8" id="KW-1185">Reference proteome</keyword>
<evidence type="ECO:0000313" key="7">
    <source>
        <dbReference type="EMBL" id="REH46174.1"/>
    </source>
</evidence>
<gene>
    <name evidence="7" type="ORF">BCF44_107307</name>
</gene>
<sequence>MRKRCELRVLGPVRALGPDAAAQLHGARQRAVLGMLALHAGTVLSVSRLIDLLWGEDPPRTAVKTLHSHVARIRQALAGSGFAPVLVTNGPGYTLMVDPAMVDAHRFDALVRTALADLASGGAERAAAALREALALWQGDAFADADLAGWGRREVDRLHELRLSAMEDLWEAELRLGKHAEAVLELPRLLAAHPMRERLVGLHMTALYRCGRHADALAAFQRLRRRLADEFGADPGPELATLHTLILRRDPSLDSARASAVPAQIPARVGHFTGRDAELKALDRLLDEPVGEQPVVAVSGAAGMGKTALALEWVHRIVDRFPDGQLFLDLHGHDPELSMPAAEALAHLLRGLDVPDASIPAELAERAALYRSLLHVRRCVVVADDAGGVKQVLPLVPGTGRSLLVITSRLTLAALGARHAVHQVPLSPLDHGESTALLSRVLGPQRVHRESGPAARLARLCGGMPLALRIAAARLAVDPDRTIAESAAELAGGDRLDGLAVEGDTRTVRAVLASAYLPLAAEQATTFRLLGLLPGVSFSTWLSAAVSGVPTPVGRAVLAELSAAHLVTAAGDERFRFHDLVRDFARHRAEADEPAAVRTAAGERLVDWYLTVAAEANRLVDPSRDRVTPVLRHPPPEVPFGADRRAALAFLGAERENLTAVVRYARQTGRPVAAWQLTYLLTSFYDSTGHWQDRVELCRQGAAAATEAGDPAAEAEMLRALGVAYFMTRRLGNAVAVGESALRAAKAAGDVTGEGHVHNNLANAYSEMRRFDEAIAAHRLAVDRSSAARNRFGHALSLRNLGHTLVRMGRAADGLEPLSLALPMFRELGNARLEAGTLDALGEAELQLGDHRNALAHFGEALAVSRACGDRWLEWGSTLDSGRAHLGLGDLDTALAQFERALGIARELHNRHGEASALSHLGRTHLAAGDLDAARTHFDLAMAVRATVPDAYEQAHLHRDLGDLEARCGRPADAAEHWDRAAALYRQANATTEADQLTTRAG</sequence>
<keyword evidence="2" id="KW-0805">Transcription regulation</keyword>
<evidence type="ECO:0000256" key="1">
    <source>
        <dbReference type="ARBA" id="ARBA00005820"/>
    </source>
</evidence>
<dbReference type="GO" id="GO:0003677">
    <property type="term" value="F:DNA binding"/>
    <property type="evidence" value="ECO:0007669"/>
    <property type="project" value="UniProtKB-UniRule"/>
</dbReference>
<dbReference type="InterPro" id="IPR005158">
    <property type="entry name" value="BTAD"/>
</dbReference>
<dbReference type="InterPro" id="IPR036388">
    <property type="entry name" value="WH-like_DNA-bd_sf"/>
</dbReference>
<comment type="similarity">
    <text evidence="1">Belongs to the AfsR/DnrI/RedD regulatory family.</text>
</comment>
<dbReference type="Pfam" id="PF03704">
    <property type="entry name" value="BTAD"/>
    <property type="match status" value="1"/>
</dbReference>
<dbReference type="Gene3D" id="1.10.10.10">
    <property type="entry name" value="Winged helix-like DNA-binding domain superfamily/Winged helix DNA-binding domain"/>
    <property type="match status" value="1"/>
</dbReference>
<dbReference type="GO" id="GO:0000160">
    <property type="term" value="P:phosphorelay signal transduction system"/>
    <property type="evidence" value="ECO:0007669"/>
    <property type="project" value="InterPro"/>
</dbReference>
<accession>A0A3E0HI58</accession>
<evidence type="ECO:0000256" key="5">
    <source>
        <dbReference type="PROSITE-ProRule" id="PRU01091"/>
    </source>
</evidence>
<evidence type="ECO:0000256" key="2">
    <source>
        <dbReference type="ARBA" id="ARBA00023015"/>
    </source>
</evidence>
<dbReference type="RefSeq" id="WP_246015407.1">
    <property type="nucleotide sequence ID" value="NZ_CP144375.1"/>
</dbReference>
<dbReference type="InterPro" id="IPR027417">
    <property type="entry name" value="P-loop_NTPase"/>
</dbReference>
<dbReference type="Gene3D" id="1.25.40.10">
    <property type="entry name" value="Tetratricopeptide repeat domain"/>
    <property type="match status" value="2"/>
</dbReference>
<evidence type="ECO:0000259" key="6">
    <source>
        <dbReference type="PROSITE" id="PS51755"/>
    </source>
</evidence>
<keyword evidence="4" id="KW-0804">Transcription</keyword>
<dbReference type="CDD" id="cd15831">
    <property type="entry name" value="BTAD"/>
    <property type="match status" value="1"/>
</dbReference>
<dbReference type="SMART" id="SM01043">
    <property type="entry name" value="BTAD"/>
    <property type="match status" value="1"/>
</dbReference>
<dbReference type="AlphaFoldDB" id="A0A3E0HI58"/>
<dbReference type="Pfam" id="PF13191">
    <property type="entry name" value="AAA_16"/>
    <property type="match status" value="1"/>
</dbReference>
<dbReference type="SMART" id="SM00862">
    <property type="entry name" value="Trans_reg_C"/>
    <property type="match status" value="1"/>
</dbReference>
<dbReference type="PRINTS" id="PR00364">
    <property type="entry name" value="DISEASERSIST"/>
</dbReference>
<dbReference type="Pfam" id="PF13424">
    <property type="entry name" value="TPR_12"/>
    <property type="match status" value="2"/>
</dbReference>
<dbReference type="PROSITE" id="PS51755">
    <property type="entry name" value="OMPR_PHOB"/>
    <property type="match status" value="1"/>
</dbReference>
<dbReference type="GO" id="GO:0006355">
    <property type="term" value="P:regulation of DNA-templated transcription"/>
    <property type="evidence" value="ECO:0007669"/>
    <property type="project" value="InterPro"/>
</dbReference>
<dbReference type="EMBL" id="QUNO01000007">
    <property type="protein sequence ID" value="REH46174.1"/>
    <property type="molecule type" value="Genomic_DNA"/>
</dbReference>
<dbReference type="Pfam" id="PF13374">
    <property type="entry name" value="TPR_10"/>
    <property type="match status" value="1"/>
</dbReference>
<evidence type="ECO:0000313" key="8">
    <source>
        <dbReference type="Proteomes" id="UP000256269"/>
    </source>
</evidence>
<proteinExistence type="inferred from homology"/>
<evidence type="ECO:0000256" key="4">
    <source>
        <dbReference type="ARBA" id="ARBA00023163"/>
    </source>
</evidence>
<dbReference type="Proteomes" id="UP000256269">
    <property type="component" value="Unassembled WGS sequence"/>
</dbReference>
<feature type="domain" description="OmpR/PhoB-type" evidence="6">
    <location>
        <begin position="1"/>
        <end position="97"/>
    </location>
</feature>
<dbReference type="Pfam" id="PF00486">
    <property type="entry name" value="Trans_reg_C"/>
    <property type="match status" value="1"/>
</dbReference>
<comment type="caution">
    <text evidence="7">The sequence shown here is derived from an EMBL/GenBank/DDBJ whole genome shotgun (WGS) entry which is preliminary data.</text>
</comment>